<keyword evidence="2 7" id="KW-0813">Transport</keyword>
<dbReference type="InterPro" id="IPR050366">
    <property type="entry name" value="BP-dependent_transpt_permease"/>
</dbReference>
<organism evidence="9 10">
    <name type="scientific">Paenibacillus phyllosphaerae</name>
    <dbReference type="NCBI Taxonomy" id="274593"/>
    <lineage>
        <taxon>Bacteria</taxon>
        <taxon>Bacillati</taxon>
        <taxon>Bacillota</taxon>
        <taxon>Bacilli</taxon>
        <taxon>Bacillales</taxon>
        <taxon>Paenibacillaceae</taxon>
        <taxon>Paenibacillus</taxon>
    </lineage>
</organism>
<dbReference type="PROSITE" id="PS50928">
    <property type="entry name" value="ABC_TM1"/>
    <property type="match status" value="1"/>
</dbReference>
<dbReference type="GO" id="GO:0055085">
    <property type="term" value="P:transmembrane transport"/>
    <property type="evidence" value="ECO:0007669"/>
    <property type="project" value="InterPro"/>
</dbReference>
<feature type="transmembrane region" description="Helical" evidence="7">
    <location>
        <begin position="98"/>
        <end position="124"/>
    </location>
</feature>
<dbReference type="AlphaFoldDB" id="A0A7W5B157"/>
<dbReference type="GO" id="GO:0005886">
    <property type="term" value="C:plasma membrane"/>
    <property type="evidence" value="ECO:0007669"/>
    <property type="project" value="UniProtKB-SubCell"/>
</dbReference>
<dbReference type="PANTHER" id="PTHR43386">
    <property type="entry name" value="OLIGOPEPTIDE TRANSPORT SYSTEM PERMEASE PROTEIN APPC"/>
    <property type="match status" value="1"/>
</dbReference>
<dbReference type="InterPro" id="IPR000515">
    <property type="entry name" value="MetI-like"/>
</dbReference>
<evidence type="ECO:0000313" key="9">
    <source>
        <dbReference type="EMBL" id="MBB3112492.1"/>
    </source>
</evidence>
<dbReference type="PANTHER" id="PTHR43386:SF1">
    <property type="entry name" value="D,D-DIPEPTIDE TRANSPORT SYSTEM PERMEASE PROTEIN DDPC-RELATED"/>
    <property type="match status" value="1"/>
</dbReference>
<keyword evidence="3" id="KW-1003">Cell membrane</keyword>
<evidence type="ECO:0000256" key="1">
    <source>
        <dbReference type="ARBA" id="ARBA00004651"/>
    </source>
</evidence>
<feature type="transmembrane region" description="Helical" evidence="7">
    <location>
        <begin position="136"/>
        <end position="154"/>
    </location>
</feature>
<evidence type="ECO:0000256" key="5">
    <source>
        <dbReference type="ARBA" id="ARBA00022989"/>
    </source>
</evidence>
<evidence type="ECO:0000313" key="10">
    <source>
        <dbReference type="Proteomes" id="UP000570361"/>
    </source>
</evidence>
<evidence type="ECO:0000256" key="6">
    <source>
        <dbReference type="ARBA" id="ARBA00023136"/>
    </source>
</evidence>
<keyword evidence="6 7" id="KW-0472">Membrane</keyword>
<feature type="domain" description="ABC transmembrane type-1" evidence="8">
    <location>
        <begin position="94"/>
        <end position="283"/>
    </location>
</feature>
<dbReference type="SUPFAM" id="SSF161098">
    <property type="entry name" value="MetI-like"/>
    <property type="match status" value="1"/>
</dbReference>
<reference evidence="9 10" key="1">
    <citation type="submission" date="2020-08" db="EMBL/GenBank/DDBJ databases">
        <title>Genomic Encyclopedia of Type Strains, Phase III (KMG-III): the genomes of soil and plant-associated and newly described type strains.</title>
        <authorList>
            <person name="Whitman W."/>
        </authorList>
    </citation>
    <scope>NUCLEOTIDE SEQUENCE [LARGE SCALE GENOMIC DNA]</scope>
    <source>
        <strain evidence="9 10">CECT 5862</strain>
    </source>
</reference>
<keyword evidence="10" id="KW-1185">Reference proteome</keyword>
<feature type="transmembrane region" description="Helical" evidence="7">
    <location>
        <begin position="160"/>
        <end position="176"/>
    </location>
</feature>
<evidence type="ECO:0000259" key="8">
    <source>
        <dbReference type="PROSITE" id="PS50928"/>
    </source>
</evidence>
<gene>
    <name evidence="9" type="ORF">FHS18_004593</name>
</gene>
<feature type="transmembrane region" description="Helical" evidence="7">
    <location>
        <begin position="32"/>
        <end position="54"/>
    </location>
</feature>
<evidence type="ECO:0000256" key="2">
    <source>
        <dbReference type="ARBA" id="ARBA00022448"/>
    </source>
</evidence>
<evidence type="ECO:0000256" key="7">
    <source>
        <dbReference type="RuleBase" id="RU363032"/>
    </source>
</evidence>
<dbReference type="InterPro" id="IPR035906">
    <property type="entry name" value="MetI-like_sf"/>
</dbReference>
<accession>A0A7W5B157</accession>
<name>A0A7W5B157_9BACL</name>
<sequence length="299" mass="31840">MREAITAKAVWRERGRRQLASLRFRRIAAADALLVLAGAVVLLIIACAIVPGWIAPYAPTEMLTDNILKPPSTDHLFGTDYFGRDIFSVVVHGSRDSLFIGFASVLIGGLAGGIIGAVSGYVGGIADTILMRCNDILMTIPGILLALAIAGALGPGMFNIVLAVAVASIPGYARVMRAQIISIKSRTFIAASSSMGASPMHIFWRHVLPNALSPLLVMATIGIGTSILTGSGLSFLGLGLLREVPDWGTLLSQGRGYLTVAWWMCTFPGLAITLFVLAVNIIGDRLRDDMDPKKRRVRG</sequence>
<dbReference type="CDD" id="cd06261">
    <property type="entry name" value="TM_PBP2"/>
    <property type="match status" value="1"/>
</dbReference>
<comment type="similarity">
    <text evidence="7">Belongs to the binding-protein-dependent transport system permease family.</text>
</comment>
<dbReference type="Pfam" id="PF00528">
    <property type="entry name" value="BPD_transp_1"/>
    <property type="match status" value="1"/>
</dbReference>
<evidence type="ECO:0000256" key="3">
    <source>
        <dbReference type="ARBA" id="ARBA00022475"/>
    </source>
</evidence>
<dbReference type="Proteomes" id="UP000570361">
    <property type="component" value="Unassembled WGS sequence"/>
</dbReference>
<dbReference type="RefSeq" id="WP_183602609.1">
    <property type="nucleotide sequence ID" value="NZ_JACHXK010000012.1"/>
</dbReference>
<protein>
    <submittedName>
        <fullName evidence="9">Peptide/nickel transport system permease protein</fullName>
    </submittedName>
</protein>
<dbReference type="Gene3D" id="1.10.3720.10">
    <property type="entry name" value="MetI-like"/>
    <property type="match status" value="1"/>
</dbReference>
<keyword evidence="5 7" id="KW-1133">Transmembrane helix</keyword>
<keyword evidence="4 7" id="KW-0812">Transmembrane</keyword>
<comment type="caution">
    <text evidence="9">The sequence shown here is derived from an EMBL/GenBank/DDBJ whole genome shotgun (WGS) entry which is preliminary data.</text>
</comment>
<proteinExistence type="inferred from homology"/>
<feature type="transmembrane region" description="Helical" evidence="7">
    <location>
        <begin position="261"/>
        <end position="283"/>
    </location>
</feature>
<evidence type="ECO:0000256" key="4">
    <source>
        <dbReference type="ARBA" id="ARBA00022692"/>
    </source>
</evidence>
<comment type="subcellular location">
    <subcellularLocation>
        <location evidence="1 7">Cell membrane</location>
        <topology evidence="1 7">Multi-pass membrane protein</topology>
    </subcellularLocation>
</comment>
<dbReference type="EMBL" id="JACHXK010000012">
    <property type="protein sequence ID" value="MBB3112492.1"/>
    <property type="molecule type" value="Genomic_DNA"/>
</dbReference>
<feature type="transmembrane region" description="Helical" evidence="7">
    <location>
        <begin position="215"/>
        <end position="241"/>
    </location>
</feature>